<gene>
    <name evidence="4" type="ORF">CLODIP_2_CD03748</name>
</gene>
<evidence type="ECO:0000313" key="4">
    <source>
        <dbReference type="EMBL" id="CAB3376340.1"/>
    </source>
</evidence>
<dbReference type="Proteomes" id="UP000494165">
    <property type="component" value="Unassembled WGS sequence"/>
</dbReference>
<dbReference type="AlphaFoldDB" id="A0A8S1CYA3"/>
<reference evidence="4 5" key="1">
    <citation type="submission" date="2020-04" db="EMBL/GenBank/DDBJ databases">
        <authorList>
            <person name="Alioto T."/>
            <person name="Alioto T."/>
            <person name="Gomez Garrido J."/>
        </authorList>
    </citation>
    <scope>NUCLEOTIDE SEQUENCE [LARGE SCALE GENOMIC DNA]</scope>
</reference>
<evidence type="ECO:0000256" key="2">
    <source>
        <dbReference type="ARBA" id="ARBA00038334"/>
    </source>
</evidence>
<dbReference type="PRINTS" id="PR00111">
    <property type="entry name" value="ABHYDROLASE"/>
</dbReference>
<comment type="similarity">
    <text evidence="2">Belongs to the AB hydrolase superfamily. Epoxide hydrolase family.</text>
</comment>
<dbReference type="Gene3D" id="3.40.50.1820">
    <property type="entry name" value="alpha/beta hydrolase"/>
    <property type="match status" value="1"/>
</dbReference>
<dbReference type="Pfam" id="PF00561">
    <property type="entry name" value="Abhydrolase_1"/>
    <property type="match status" value="1"/>
</dbReference>
<proteinExistence type="inferred from homology"/>
<organism evidence="4 5">
    <name type="scientific">Cloeon dipterum</name>
    <dbReference type="NCBI Taxonomy" id="197152"/>
    <lineage>
        <taxon>Eukaryota</taxon>
        <taxon>Metazoa</taxon>
        <taxon>Ecdysozoa</taxon>
        <taxon>Arthropoda</taxon>
        <taxon>Hexapoda</taxon>
        <taxon>Insecta</taxon>
        <taxon>Pterygota</taxon>
        <taxon>Palaeoptera</taxon>
        <taxon>Ephemeroptera</taxon>
        <taxon>Pisciforma</taxon>
        <taxon>Baetidae</taxon>
        <taxon>Cloeon</taxon>
    </lineage>
</organism>
<dbReference type="SUPFAM" id="SSF53474">
    <property type="entry name" value="alpha/beta-Hydrolases"/>
    <property type="match status" value="1"/>
</dbReference>
<sequence>MICLHGFLDCWIGWRFQIPTMAQNFRIVAVDLKGYGDSEKPLSRGKYQIEQVVEELAEFITAVAADRKDQKCVLVGHDVGALVGWFLVYSHPELISRFVSISCPHPNVFWNLLESTALFNKKMVQQSQFPEIMERCLMLNDLAIIDSVHSHVQAHPNSGIVSKETYKFVFSRKMDWTGALNYYRTLWKARINPELVGKLDVPLLLIVGDREQSFSLETAIRSTELEPKLVVRVVNGAGHAPHQEAVPQVNKLLLTFLAVTDNQPGFRISAMKSSIVEPEQNGIVNRMIGALNSTYSFGNQMLEQVTRKKDPLALPYRTRGCNTQLAPR</sequence>
<dbReference type="PRINTS" id="PR00412">
    <property type="entry name" value="EPOXHYDRLASE"/>
</dbReference>
<dbReference type="InterPro" id="IPR000639">
    <property type="entry name" value="Epox_hydrolase-like"/>
</dbReference>
<dbReference type="OrthoDB" id="408373at2759"/>
<dbReference type="GO" id="GO:0004301">
    <property type="term" value="F:epoxide hydrolase activity"/>
    <property type="evidence" value="ECO:0007669"/>
    <property type="project" value="UniProtKB-ARBA"/>
</dbReference>
<evidence type="ECO:0000313" key="5">
    <source>
        <dbReference type="Proteomes" id="UP000494165"/>
    </source>
</evidence>
<comment type="caution">
    <text evidence="4">The sequence shown here is derived from an EMBL/GenBank/DDBJ whole genome shotgun (WGS) entry which is preliminary data.</text>
</comment>
<evidence type="ECO:0000259" key="3">
    <source>
        <dbReference type="Pfam" id="PF00561"/>
    </source>
</evidence>
<dbReference type="InterPro" id="IPR000073">
    <property type="entry name" value="AB_hydrolase_1"/>
</dbReference>
<feature type="domain" description="AB hydrolase-1" evidence="3">
    <location>
        <begin position="1"/>
        <end position="242"/>
    </location>
</feature>
<dbReference type="EMBL" id="CADEPI010000127">
    <property type="protein sequence ID" value="CAB3376340.1"/>
    <property type="molecule type" value="Genomic_DNA"/>
</dbReference>
<keyword evidence="1" id="KW-0378">Hydrolase</keyword>
<protein>
    <recommendedName>
        <fullName evidence="3">AB hydrolase-1 domain-containing protein</fullName>
    </recommendedName>
</protein>
<keyword evidence="5" id="KW-1185">Reference proteome</keyword>
<dbReference type="InterPro" id="IPR029058">
    <property type="entry name" value="AB_hydrolase_fold"/>
</dbReference>
<dbReference type="PANTHER" id="PTHR43329">
    <property type="entry name" value="EPOXIDE HYDROLASE"/>
    <property type="match status" value="1"/>
</dbReference>
<evidence type="ECO:0000256" key="1">
    <source>
        <dbReference type="ARBA" id="ARBA00022801"/>
    </source>
</evidence>
<name>A0A8S1CYA3_9INSE</name>
<accession>A0A8S1CYA3</accession>